<dbReference type="PANTHER" id="PTHR35535">
    <property type="entry name" value="HEAT SHOCK PROTEIN HSLJ"/>
    <property type="match status" value="1"/>
</dbReference>
<dbReference type="KEGG" id="atw:C0099_00780"/>
<dbReference type="Pfam" id="PF03724">
    <property type="entry name" value="META"/>
    <property type="match status" value="1"/>
</dbReference>
<protein>
    <recommendedName>
        <fullName evidence="6">DUF306 domain-containing protein</fullName>
    </recommendedName>
</protein>
<feature type="compositionally biased region" description="Basic residues" evidence="1">
    <location>
        <begin position="14"/>
        <end position="25"/>
    </location>
</feature>
<evidence type="ECO:0000313" key="4">
    <source>
        <dbReference type="EMBL" id="AUN93595.1"/>
    </source>
</evidence>
<dbReference type="InterPro" id="IPR053147">
    <property type="entry name" value="Hsp_HslJ-like"/>
</dbReference>
<evidence type="ECO:0008006" key="6">
    <source>
        <dbReference type="Google" id="ProtNLM"/>
    </source>
</evidence>
<dbReference type="AlphaFoldDB" id="A0A2I6S2Y0"/>
<evidence type="ECO:0000259" key="2">
    <source>
        <dbReference type="Pfam" id="PF03724"/>
    </source>
</evidence>
<dbReference type="Proteomes" id="UP000242205">
    <property type="component" value="Chromosome"/>
</dbReference>
<reference evidence="4 5" key="1">
    <citation type="submission" date="2018-01" db="EMBL/GenBank/DDBJ databases">
        <authorList>
            <person name="Fu G.-Y."/>
        </authorList>
    </citation>
    <scope>NUCLEOTIDE SEQUENCE [LARGE SCALE GENOMIC DNA]</scope>
    <source>
        <strain evidence="4 5">SY39</strain>
    </source>
</reference>
<dbReference type="Gene3D" id="2.40.50.540">
    <property type="match status" value="1"/>
</dbReference>
<evidence type="ECO:0000259" key="3">
    <source>
        <dbReference type="Pfam" id="PF17185"/>
    </source>
</evidence>
<dbReference type="InterPro" id="IPR038139">
    <property type="entry name" value="NlpE_C_sf"/>
</dbReference>
<evidence type="ECO:0000256" key="1">
    <source>
        <dbReference type="SAM" id="MobiDB-lite"/>
    </source>
</evidence>
<keyword evidence="5" id="KW-1185">Reference proteome</keyword>
<proteinExistence type="predicted"/>
<sequence length="393" mass="43877">MFGGRGRNVEPASYRRRRRAQRRPVTHATVGDGRKEVVMNRIHHATLIALLALSIAPAMAQATPVGSYVGILPCADCPAIELRLDLLEDGAFHQRSVYRDRSGSFDAIGRWKEDDARLRLHYPNADTVHFAIDEDSLKLLDRQGQPIDSRQEHRLYRSARLGLIEPRVRLEGHFRYYADSATLHDCATDRRLPVAMEGDYLRLERAWSHARATMQRPLPAVVQARIVHRVNMEGPPRPTVIVERLISAGTAVSCTPQGVATLYDTPWTALRIGDRDVPVDARPAQLRFTEGLPTRISGSTGCNRFNGTATLTGGSLLVGTVTTTKMACPDNGLRERAFLDALDAARSWRIRERQLELLDAQGRTVAVFDADQRGTRQGASGLRHNERTRNTTR</sequence>
<dbReference type="OrthoDB" id="423130at2"/>
<name>A0A2I6S2Y0_9RHOO</name>
<feature type="region of interest" description="Disordered" evidence="1">
    <location>
        <begin position="371"/>
        <end position="393"/>
    </location>
</feature>
<feature type="compositionally biased region" description="Basic and acidic residues" evidence="1">
    <location>
        <begin position="383"/>
        <end position="393"/>
    </location>
</feature>
<dbReference type="InterPro" id="IPR038670">
    <property type="entry name" value="HslJ-like_sf"/>
</dbReference>
<dbReference type="Pfam" id="PF04170">
    <property type="entry name" value="NlpE"/>
    <property type="match status" value="1"/>
</dbReference>
<evidence type="ECO:0000313" key="5">
    <source>
        <dbReference type="Proteomes" id="UP000242205"/>
    </source>
</evidence>
<accession>A0A2I6S2Y0</accession>
<feature type="region of interest" description="Disordered" evidence="1">
    <location>
        <begin position="1"/>
        <end position="27"/>
    </location>
</feature>
<dbReference type="InterPro" id="IPR033450">
    <property type="entry name" value="NlpE_C"/>
</dbReference>
<dbReference type="InterPro" id="IPR005184">
    <property type="entry name" value="DUF306_Meta_HslJ"/>
</dbReference>
<dbReference type="Gene3D" id="2.40.128.270">
    <property type="match status" value="1"/>
</dbReference>
<dbReference type="PANTHER" id="PTHR35535:SF2">
    <property type="entry name" value="DUF306 DOMAIN-CONTAINING PROTEIN"/>
    <property type="match status" value="1"/>
</dbReference>
<gene>
    <name evidence="4" type="ORF">C0099_00780</name>
</gene>
<feature type="domain" description="DUF306" evidence="2">
    <location>
        <begin position="260"/>
        <end position="368"/>
    </location>
</feature>
<dbReference type="Gene3D" id="2.40.128.640">
    <property type="match status" value="1"/>
</dbReference>
<dbReference type="InterPro" id="IPR007298">
    <property type="entry name" value="Cu-R_lipoprotein_NlpE"/>
</dbReference>
<feature type="domain" description="NlpE C-terminal OB" evidence="3">
    <location>
        <begin position="168"/>
        <end position="254"/>
    </location>
</feature>
<dbReference type="EMBL" id="CP025682">
    <property type="protein sequence ID" value="AUN93595.1"/>
    <property type="molecule type" value="Genomic_DNA"/>
</dbReference>
<dbReference type="Pfam" id="PF17185">
    <property type="entry name" value="NlpE_C"/>
    <property type="match status" value="1"/>
</dbReference>
<organism evidence="4 5">
    <name type="scientific">Pseudazoarcus pumilus</name>
    <dbReference type="NCBI Taxonomy" id="2067960"/>
    <lineage>
        <taxon>Bacteria</taxon>
        <taxon>Pseudomonadati</taxon>
        <taxon>Pseudomonadota</taxon>
        <taxon>Betaproteobacteria</taxon>
        <taxon>Rhodocyclales</taxon>
        <taxon>Zoogloeaceae</taxon>
        <taxon>Pseudazoarcus</taxon>
    </lineage>
</organism>